<protein>
    <submittedName>
        <fullName evidence="1">Uncharacterized protein</fullName>
    </submittedName>
</protein>
<comment type="caution">
    <text evidence="1">The sequence shown here is derived from an EMBL/GenBank/DDBJ whole genome shotgun (WGS) entry which is preliminary data.</text>
</comment>
<dbReference type="Proteomes" id="UP000245778">
    <property type="component" value="Unassembled WGS sequence"/>
</dbReference>
<organism evidence="1 2">
    <name type="scientific">Intestinimonas butyriciproducens</name>
    <dbReference type="NCBI Taxonomy" id="1297617"/>
    <lineage>
        <taxon>Bacteria</taxon>
        <taxon>Bacillati</taxon>
        <taxon>Bacillota</taxon>
        <taxon>Clostridia</taxon>
        <taxon>Eubacteriales</taxon>
        <taxon>Intestinimonas</taxon>
    </lineage>
</organism>
<reference evidence="1 2" key="1">
    <citation type="submission" date="2018-04" db="EMBL/GenBank/DDBJ databases">
        <title>Genomic Encyclopedia of Type Strains, Phase IV (KMG-IV): sequencing the most valuable type-strain genomes for metagenomic binning, comparative biology and taxonomic classification.</title>
        <authorList>
            <person name="Goeker M."/>
        </authorList>
    </citation>
    <scope>NUCLEOTIDE SEQUENCE [LARGE SCALE GENOMIC DNA]</scope>
    <source>
        <strain evidence="1 2">DSM 26588</strain>
    </source>
</reference>
<gene>
    <name evidence="1" type="ORF">C7373_101159</name>
</gene>
<dbReference type="OrthoDB" id="1858660at2"/>
<dbReference type="RefSeq" id="WP_116721407.1">
    <property type="nucleotide sequence ID" value="NZ_CP011524.1"/>
</dbReference>
<dbReference type="AlphaFoldDB" id="A0A2U1CFG8"/>
<name>A0A2U1CFG8_9FIRM</name>
<sequence>MSAKKNIAAAEAVEAREAQTEAAEVKETAAEAAKPCCRVYCGPSVRGVARQFTVYPGELPEALRAFLNEHPAAAGLVVPIDLFAEVRRRVEIPGTAESILYNKIKSEL</sequence>
<proteinExistence type="predicted"/>
<accession>A0A2U1CFG8</accession>
<evidence type="ECO:0000313" key="2">
    <source>
        <dbReference type="Proteomes" id="UP000245778"/>
    </source>
</evidence>
<evidence type="ECO:0000313" key="1">
    <source>
        <dbReference type="EMBL" id="PVY59645.1"/>
    </source>
</evidence>
<dbReference type="EMBL" id="QEKK01000001">
    <property type="protein sequence ID" value="PVY59645.1"/>
    <property type="molecule type" value="Genomic_DNA"/>
</dbReference>
<dbReference type="GeneID" id="93228106"/>